<protein>
    <submittedName>
        <fullName evidence="1">Cupin domain protein</fullName>
    </submittedName>
</protein>
<dbReference type="RefSeq" id="WP_146374458.1">
    <property type="nucleotide sequence ID" value="NZ_SJPP01000005.1"/>
</dbReference>
<accession>A0A5C6AYG5</accession>
<dbReference type="OrthoDB" id="4205621at2"/>
<evidence type="ECO:0000313" key="2">
    <source>
        <dbReference type="Proteomes" id="UP000320735"/>
    </source>
</evidence>
<evidence type="ECO:0000313" key="1">
    <source>
        <dbReference type="EMBL" id="TWU04199.1"/>
    </source>
</evidence>
<dbReference type="InterPro" id="IPR011051">
    <property type="entry name" value="RmlC_Cupin_sf"/>
</dbReference>
<keyword evidence="2" id="KW-1185">Reference proteome</keyword>
<dbReference type="InterPro" id="IPR014710">
    <property type="entry name" value="RmlC-like_jellyroll"/>
</dbReference>
<name>A0A5C6AYG5_9PLAN</name>
<proteinExistence type="predicted"/>
<dbReference type="Proteomes" id="UP000320735">
    <property type="component" value="Unassembled WGS sequence"/>
</dbReference>
<dbReference type="SUPFAM" id="SSF51182">
    <property type="entry name" value="RmlC-like cupins"/>
    <property type="match status" value="1"/>
</dbReference>
<reference evidence="1 2" key="1">
    <citation type="submission" date="2019-02" db="EMBL/GenBank/DDBJ databases">
        <title>Deep-cultivation of Planctomycetes and their phenomic and genomic characterization uncovers novel biology.</title>
        <authorList>
            <person name="Wiegand S."/>
            <person name="Jogler M."/>
            <person name="Boedeker C."/>
            <person name="Pinto D."/>
            <person name="Vollmers J."/>
            <person name="Rivas-Marin E."/>
            <person name="Kohn T."/>
            <person name="Peeters S.H."/>
            <person name="Heuer A."/>
            <person name="Rast P."/>
            <person name="Oberbeckmann S."/>
            <person name="Bunk B."/>
            <person name="Jeske O."/>
            <person name="Meyerdierks A."/>
            <person name="Storesund J.E."/>
            <person name="Kallscheuer N."/>
            <person name="Luecker S."/>
            <person name="Lage O.M."/>
            <person name="Pohl T."/>
            <person name="Merkel B.J."/>
            <person name="Hornburger P."/>
            <person name="Mueller R.-W."/>
            <person name="Bruemmer F."/>
            <person name="Labrenz M."/>
            <person name="Spormann A.M."/>
            <person name="Op Den Camp H."/>
            <person name="Overmann J."/>
            <person name="Amann R."/>
            <person name="Jetten M.S.M."/>
            <person name="Mascher T."/>
            <person name="Medema M.H."/>
            <person name="Devos D.P."/>
            <person name="Kaster A.-K."/>
            <person name="Ovreas L."/>
            <person name="Rohde M."/>
            <person name="Galperin M.Y."/>
            <person name="Jogler C."/>
        </authorList>
    </citation>
    <scope>NUCLEOTIDE SEQUENCE [LARGE SCALE GENOMIC DNA]</scope>
    <source>
        <strain evidence="1 2">CA54</strain>
    </source>
</reference>
<dbReference type="EMBL" id="SJPP01000005">
    <property type="protein sequence ID" value="TWU04199.1"/>
    <property type="molecule type" value="Genomic_DNA"/>
</dbReference>
<sequence>MQYVRIYTGSDGETHFEDLEIELTEVNFAPPAPPVQLSGFSAATQWAFLSLPPGWEGDWHREPGRSVLFYLAGQSEIEVSDGTVRHFGPGDVTIVEDTTGKGHRSKTVGDETALKAQVQMPADE</sequence>
<organism evidence="1 2">
    <name type="scientific">Symmachiella macrocystis</name>
    <dbReference type="NCBI Taxonomy" id="2527985"/>
    <lineage>
        <taxon>Bacteria</taxon>
        <taxon>Pseudomonadati</taxon>
        <taxon>Planctomycetota</taxon>
        <taxon>Planctomycetia</taxon>
        <taxon>Planctomycetales</taxon>
        <taxon>Planctomycetaceae</taxon>
        <taxon>Symmachiella</taxon>
    </lineage>
</organism>
<gene>
    <name evidence="1" type="ORF">CA54_60810</name>
</gene>
<dbReference type="Gene3D" id="2.60.120.10">
    <property type="entry name" value="Jelly Rolls"/>
    <property type="match status" value="1"/>
</dbReference>
<comment type="caution">
    <text evidence="1">The sequence shown here is derived from an EMBL/GenBank/DDBJ whole genome shotgun (WGS) entry which is preliminary data.</text>
</comment>
<dbReference type="AlphaFoldDB" id="A0A5C6AYG5"/>